<proteinExistence type="predicted"/>
<keyword evidence="3" id="KW-1185">Reference proteome</keyword>
<name>A0A4R2RER4_9RHOB</name>
<dbReference type="EMBL" id="SLXU01000003">
    <property type="protein sequence ID" value="TCP62002.1"/>
    <property type="molecule type" value="Genomic_DNA"/>
</dbReference>
<reference evidence="2 3" key="1">
    <citation type="submission" date="2019-03" db="EMBL/GenBank/DDBJ databases">
        <title>Genomic Encyclopedia of Type Strains, Phase IV (KMG-IV): sequencing the most valuable type-strain genomes for metagenomic binning, comparative biology and taxonomic classification.</title>
        <authorList>
            <person name="Goeker M."/>
        </authorList>
    </citation>
    <scope>NUCLEOTIDE SEQUENCE [LARGE SCALE GENOMIC DNA]</scope>
    <source>
        <strain evidence="2 3">DSM 24766</strain>
    </source>
</reference>
<organism evidence="2 3">
    <name type="scientific">Rhodovulum bhavnagarense</name>
    <dbReference type="NCBI Taxonomy" id="992286"/>
    <lineage>
        <taxon>Bacteria</taxon>
        <taxon>Pseudomonadati</taxon>
        <taxon>Pseudomonadota</taxon>
        <taxon>Alphaproteobacteria</taxon>
        <taxon>Rhodobacterales</taxon>
        <taxon>Paracoccaceae</taxon>
        <taxon>Rhodovulum</taxon>
    </lineage>
</organism>
<sequence>MSDEQDVVLVSPAAAKWIGLVGGLLVPLFLAVVASQIYMPRGETSVQVFPLPDE</sequence>
<dbReference type="RefSeq" id="WP_165910139.1">
    <property type="nucleotide sequence ID" value="NZ_SLXU01000003.1"/>
</dbReference>
<evidence type="ECO:0000313" key="2">
    <source>
        <dbReference type="EMBL" id="TCP62002.1"/>
    </source>
</evidence>
<dbReference type="AlphaFoldDB" id="A0A4R2RER4"/>
<gene>
    <name evidence="2" type="ORF">EV663_103190</name>
</gene>
<evidence type="ECO:0000313" key="3">
    <source>
        <dbReference type="Proteomes" id="UP000295050"/>
    </source>
</evidence>
<protein>
    <submittedName>
        <fullName evidence="2">Uncharacterized protein</fullName>
    </submittedName>
</protein>
<keyword evidence="1" id="KW-1133">Transmembrane helix</keyword>
<dbReference type="Proteomes" id="UP000295050">
    <property type="component" value="Unassembled WGS sequence"/>
</dbReference>
<accession>A0A4R2RER4</accession>
<keyword evidence="1" id="KW-0812">Transmembrane</keyword>
<comment type="caution">
    <text evidence="2">The sequence shown here is derived from an EMBL/GenBank/DDBJ whole genome shotgun (WGS) entry which is preliminary data.</text>
</comment>
<feature type="transmembrane region" description="Helical" evidence="1">
    <location>
        <begin position="17"/>
        <end position="39"/>
    </location>
</feature>
<evidence type="ECO:0000256" key="1">
    <source>
        <dbReference type="SAM" id="Phobius"/>
    </source>
</evidence>
<keyword evidence="1" id="KW-0472">Membrane</keyword>